<keyword evidence="1 3" id="KW-0863">Zinc-finger</keyword>
<dbReference type="GeneID" id="113202327"/>
<keyword evidence="5" id="KW-1185">Reference proteome</keyword>
<organism evidence="5 6">
    <name type="scientific">Frankliniella occidentalis</name>
    <name type="common">Western flower thrips</name>
    <name type="synonym">Euthrips occidentalis</name>
    <dbReference type="NCBI Taxonomy" id="133901"/>
    <lineage>
        <taxon>Eukaryota</taxon>
        <taxon>Metazoa</taxon>
        <taxon>Ecdysozoa</taxon>
        <taxon>Arthropoda</taxon>
        <taxon>Hexapoda</taxon>
        <taxon>Insecta</taxon>
        <taxon>Pterygota</taxon>
        <taxon>Neoptera</taxon>
        <taxon>Paraneoptera</taxon>
        <taxon>Thysanoptera</taxon>
        <taxon>Terebrantia</taxon>
        <taxon>Thripoidea</taxon>
        <taxon>Thripidae</taxon>
        <taxon>Frankliniella</taxon>
    </lineage>
</organism>
<dbReference type="RefSeq" id="XP_052131304.1">
    <property type="nucleotide sequence ID" value="XM_052275344.1"/>
</dbReference>
<evidence type="ECO:0000313" key="6">
    <source>
        <dbReference type="RefSeq" id="XP_052131304.1"/>
    </source>
</evidence>
<dbReference type="Pfam" id="PF14634">
    <property type="entry name" value="zf-RING_5"/>
    <property type="match status" value="1"/>
</dbReference>
<dbReference type="GO" id="GO:0008270">
    <property type="term" value="F:zinc ion binding"/>
    <property type="evidence" value="ECO:0007669"/>
    <property type="project" value="UniProtKB-KW"/>
</dbReference>
<gene>
    <name evidence="6" type="primary">LOC113202327</name>
</gene>
<evidence type="ECO:0000256" key="3">
    <source>
        <dbReference type="PROSITE-ProRule" id="PRU00175"/>
    </source>
</evidence>
<dbReference type="InterPro" id="IPR052667">
    <property type="entry name" value="E3_ubiquitin-ligase_RING"/>
</dbReference>
<dbReference type="PROSITE" id="PS50089">
    <property type="entry name" value="ZF_RING_2"/>
    <property type="match status" value="1"/>
</dbReference>
<feature type="domain" description="RING-type" evidence="4">
    <location>
        <begin position="3"/>
        <end position="43"/>
    </location>
</feature>
<protein>
    <submittedName>
        <fullName evidence="6">Uncharacterized protein LOC113202327</fullName>
    </submittedName>
</protein>
<evidence type="ECO:0000256" key="2">
    <source>
        <dbReference type="ARBA" id="ARBA00022833"/>
    </source>
</evidence>
<dbReference type="AlphaFoldDB" id="A0A9C6X8X2"/>
<evidence type="ECO:0000256" key="1">
    <source>
        <dbReference type="ARBA" id="ARBA00022771"/>
    </source>
</evidence>
<name>A0A9C6X8X2_FRAOC</name>
<reference evidence="6" key="1">
    <citation type="submission" date="2025-08" db="UniProtKB">
        <authorList>
            <consortium name="RefSeq"/>
        </authorList>
    </citation>
    <scope>IDENTIFICATION</scope>
    <source>
        <tissue evidence="6">Whole organism</tissue>
    </source>
</reference>
<dbReference type="PANTHER" id="PTHR47156:SF10">
    <property type="entry name" value="E3 UBIQUITIN-PROTEIN LIGASE TRIM-21-RELATED"/>
    <property type="match status" value="1"/>
</dbReference>
<keyword evidence="2" id="KW-0862">Zinc</keyword>
<accession>A0A9C6X8X2</accession>
<dbReference type="Proteomes" id="UP000504606">
    <property type="component" value="Unplaced"/>
</dbReference>
<dbReference type="SMART" id="SM00184">
    <property type="entry name" value="RING"/>
    <property type="match status" value="1"/>
</dbReference>
<dbReference type="KEGG" id="foc:113202327"/>
<keyword evidence="1 3" id="KW-0479">Metal-binding</keyword>
<sequence>MECDICTEHFDGAERLPKVLPCGHTACLQCMRRLPGSKCPTCRRDVNGPPEELPTNFAVLQFLERVRQSSTPRGWCSDCLAAALPRCWEDHDVLSIRSALRHQLQGALPQAAELLQGLPDQCRDEQALLALTLLTSEAWGVTLRGGGRELTGTLPNTEEPLTKALWLLLATMAALSEVGDAGFWSV</sequence>
<dbReference type="OrthoDB" id="654191at2759"/>
<evidence type="ECO:0000313" key="5">
    <source>
        <dbReference type="Proteomes" id="UP000504606"/>
    </source>
</evidence>
<dbReference type="Gene3D" id="3.30.40.10">
    <property type="entry name" value="Zinc/RING finger domain, C3HC4 (zinc finger)"/>
    <property type="match status" value="1"/>
</dbReference>
<evidence type="ECO:0000259" key="4">
    <source>
        <dbReference type="PROSITE" id="PS50089"/>
    </source>
</evidence>
<dbReference type="InterPro" id="IPR013083">
    <property type="entry name" value="Znf_RING/FYVE/PHD"/>
</dbReference>
<dbReference type="PANTHER" id="PTHR47156">
    <property type="entry name" value="PROTEIN CBG20824"/>
    <property type="match status" value="1"/>
</dbReference>
<proteinExistence type="predicted"/>
<dbReference type="InterPro" id="IPR001841">
    <property type="entry name" value="Znf_RING"/>
</dbReference>
<dbReference type="SUPFAM" id="SSF57850">
    <property type="entry name" value="RING/U-box"/>
    <property type="match status" value="1"/>
</dbReference>